<name>A0A1B7MGI2_9AGAM</name>
<accession>A0A1B7MGI2</accession>
<dbReference type="InParanoid" id="A0A1B7MGI2"/>
<organism evidence="1 2">
    <name type="scientific">Rhizopogon vinicolor AM-OR11-026</name>
    <dbReference type="NCBI Taxonomy" id="1314800"/>
    <lineage>
        <taxon>Eukaryota</taxon>
        <taxon>Fungi</taxon>
        <taxon>Dikarya</taxon>
        <taxon>Basidiomycota</taxon>
        <taxon>Agaricomycotina</taxon>
        <taxon>Agaricomycetes</taxon>
        <taxon>Agaricomycetidae</taxon>
        <taxon>Boletales</taxon>
        <taxon>Suillineae</taxon>
        <taxon>Rhizopogonaceae</taxon>
        <taxon>Rhizopogon</taxon>
    </lineage>
</organism>
<protein>
    <submittedName>
        <fullName evidence="1">Uncharacterized protein</fullName>
    </submittedName>
</protein>
<keyword evidence="2" id="KW-1185">Reference proteome</keyword>
<proteinExistence type="predicted"/>
<evidence type="ECO:0000313" key="1">
    <source>
        <dbReference type="EMBL" id="OAX31712.1"/>
    </source>
</evidence>
<dbReference type="AlphaFoldDB" id="A0A1B7MGI2"/>
<sequence>MRSTLQWPSIMHMCHLCAFNSSFGRPPKNAVKRTPFSASSIGCFLSRISTPPTNHLVPNPSTPKNHNQLTHSQLPFRKIQDGMAGFMVLSCFSLRCDSR</sequence>
<dbReference type="Proteomes" id="UP000092154">
    <property type="component" value="Unassembled WGS sequence"/>
</dbReference>
<dbReference type="EMBL" id="KV449278">
    <property type="protein sequence ID" value="OAX31712.1"/>
    <property type="molecule type" value="Genomic_DNA"/>
</dbReference>
<evidence type="ECO:0000313" key="2">
    <source>
        <dbReference type="Proteomes" id="UP000092154"/>
    </source>
</evidence>
<reference evidence="1 2" key="1">
    <citation type="submission" date="2016-06" db="EMBL/GenBank/DDBJ databases">
        <title>Comparative genomics of the ectomycorrhizal sister species Rhizopogon vinicolor and Rhizopogon vesiculosus (Basidiomycota: Boletales) reveals a divergence of the mating type B locus.</title>
        <authorList>
            <consortium name="DOE Joint Genome Institute"/>
            <person name="Mujic A.B."/>
            <person name="Kuo A."/>
            <person name="Tritt A."/>
            <person name="Lipzen A."/>
            <person name="Chen C."/>
            <person name="Johnson J."/>
            <person name="Sharma A."/>
            <person name="Barry K."/>
            <person name="Grigoriev I.V."/>
            <person name="Spatafora J.W."/>
        </authorList>
    </citation>
    <scope>NUCLEOTIDE SEQUENCE [LARGE SCALE GENOMIC DNA]</scope>
    <source>
        <strain evidence="1 2">AM-OR11-026</strain>
    </source>
</reference>
<gene>
    <name evidence="1" type="ORF">K503DRAFT_56487</name>
</gene>